<evidence type="ECO:0000259" key="3">
    <source>
        <dbReference type="SMART" id="SM00822"/>
    </source>
</evidence>
<dbReference type="GO" id="GO:0048038">
    <property type="term" value="F:quinone binding"/>
    <property type="evidence" value="ECO:0007669"/>
    <property type="project" value="TreeGrafter"/>
</dbReference>
<dbReference type="GO" id="GO:0006633">
    <property type="term" value="P:fatty acid biosynthetic process"/>
    <property type="evidence" value="ECO:0007669"/>
    <property type="project" value="TreeGrafter"/>
</dbReference>
<dbReference type="PRINTS" id="PR00081">
    <property type="entry name" value="GDHRDH"/>
</dbReference>
<dbReference type="InterPro" id="IPR002347">
    <property type="entry name" value="SDR_fam"/>
</dbReference>
<dbReference type="AlphaFoldDB" id="A0A7W8J8N1"/>
<feature type="domain" description="Ketoreductase" evidence="3">
    <location>
        <begin position="16"/>
        <end position="237"/>
    </location>
</feature>
<dbReference type="Gene3D" id="3.40.50.720">
    <property type="entry name" value="NAD(P)-binding Rossmann-like Domain"/>
    <property type="match status" value="1"/>
</dbReference>
<dbReference type="FunFam" id="3.40.50.720:FF:000084">
    <property type="entry name" value="Short-chain dehydrogenase reductase"/>
    <property type="match status" value="1"/>
</dbReference>
<dbReference type="EMBL" id="JACHDZ010000004">
    <property type="protein sequence ID" value="MBB5344548.1"/>
    <property type="molecule type" value="Genomic_DNA"/>
</dbReference>
<dbReference type="EC" id="1.1.1.100" evidence="4"/>
<gene>
    <name evidence="4" type="ORF">HDF10_002534</name>
</gene>
<protein>
    <submittedName>
        <fullName evidence="4">3-oxoacyl-[acyl-carrier protein] reductase</fullName>
        <ecNumber evidence="4">1.1.1.100</ecNumber>
    </submittedName>
</protein>
<dbReference type="GO" id="GO:0004316">
    <property type="term" value="F:3-oxoacyl-[acyl-carrier-protein] reductase (NADPH) activity"/>
    <property type="evidence" value="ECO:0007669"/>
    <property type="project" value="UniProtKB-EC"/>
</dbReference>
<dbReference type="Pfam" id="PF13561">
    <property type="entry name" value="adh_short_C2"/>
    <property type="match status" value="1"/>
</dbReference>
<dbReference type="SUPFAM" id="SSF51735">
    <property type="entry name" value="NAD(P)-binding Rossmann-fold domains"/>
    <property type="match status" value="1"/>
</dbReference>
<organism evidence="4 5">
    <name type="scientific">Tunturiibacter lichenicola</name>
    <dbReference type="NCBI Taxonomy" id="2051959"/>
    <lineage>
        <taxon>Bacteria</taxon>
        <taxon>Pseudomonadati</taxon>
        <taxon>Acidobacteriota</taxon>
        <taxon>Terriglobia</taxon>
        <taxon>Terriglobales</taxon>
        <taxon>Acidobacteriaceae</taxon>
        <taxon>Tunturiibacter</taxon>
    </lineage>
</organism>
<dbReference type="CDD" id="cd05233">
    <property type="entry name" value="SDR_c"/>
    <property type="match status" value="1"/>
</dbReference>
<name>A0A7W8J8N1_9BACT</name>
<evidence type="ECO:0000256" key="2">
    <source>
        <dbReference type="ARBA" id="ARBA00023002"/>
    </source>
</evidence>
<comment type="similarity">
    <text evidence="1">Belongs to the short-chain dehydrogenases/reductases (SDR) family.</text>
</comment>
<dbReference type="InterPro" id="IPR020904">
    <property type="entry name" value="Sc_DH/Rdtase_CS"/>
</dbReference>
<sequence>MLNSGNPGVTMSLAGKVALITGGSRGIGAATVRMFRQAGAKVVFNYRSAAKEAEAIVAECGGAEVCRAVEQALSTPEDGAALVRAAVAAFGRVDCAILNHGVWPAQDAPIAEMTSEQWRSTMGTNLDSVFGVVRAAVAQMKAQPKVGSARGHVVLISSTAGQRGEAFHADYAATKGALISLTKSLSTELIGEGIYCNCVAPGWVATDATVGVLSDPEVSKKLLSLIPLGRPAQVEEIAAPVLFLCTPFAGFISGEIFNVNGGAVLAG</sequence>
<dbReference type="PROSITE" id="PS00061">
    <property type="entry name" value="ADH_SHORT"/>
    <property type="match status" value="1"/>
</dbReference>
<dbReference type="PRINTS" id="PR00080">
    <property type="entry name" value="SDRFAMILY"/>
</dbReference>
<reference evidence="4 5" key="1">
    <citation type="submission" date="2020-08" db="EMBL/GenBank/DDBJ databases">
        <title>Genomic Encyclopedia of Type Strains, Phase IV (KMG-V): Genome sequencing to study the core and pangenomes of soil and plant-associated prokaryotes.</title>
        <authorList>
            <person name="Whitman W."/>
        </authorList>
    </citation>
    <scope>NUCLEOTIDE SEQUENCE [LARGE SCALE GENOMIC DNA]</scope>
    <source>
        <strain evidence="4 5">M8US30</strain>
    </source>
</reference>
<dbReference type="PANTHER" id="PTHR42760:SF133">
    <property type="entry name" value="3-OXOACYL-[ACYL-CARRIER-PROTEIN] REDUCTASE"/>
    <property type="match status" value="1"/>
</dbReference>
<dbReference type="Proteomes" id="UP000569092">
    <property type="component" value="Unassembled WGS sequence"/>
</dbReference>
<comment type="caution">
    <text evidence="4">The sequence shown here is derived from an EMBL/GenBank/DDBJ whole genome shotgun (WGS) entry which is preliminary data.</text>
</comment>
<dbReference type="InterPro" id="IPR036291">
    <property type="entry name" value="NAD(P)-bd_dom_sf"/>
</dbReference>
<proteinExistence type="inferred from homology"/>
<evidence type="ECO:0000256" key="1">
    <source>
        <dbReference type="ARBA" id="ARBA00006484"/>
    </source>
</evidence>
<accession>A0A7W8J8N1</accession>
<keyword evidence="2 4" id="KW-0560">Oxidoreductase</keyword>
<dbReference type="InterPro" id="IPR057326">
    <property type="entry name" value="KR_dom"/>
</dbReference>
<dbReference type="PANTHER" id="PTHR42760">
    <property type="entry name" value="SHORT-CHAIN DEHYDROGENASES/REDUCTASES FAMILY MEMBER"/>
    <property type="match status" value="1"/>
</dbReference>
<evidence type="ECO:0000313" key="4">
    <source>
        <dbReference type="EMBL" id="MBB5344548.1"/>
    </source>
</evidence>
<dbReference type="SMART" id="SM00822">
    <property type="entry name" value="PKS_KR"/>
    <property type="match status" value="1"/>
</dbReference>
<evidence type="ECO:0000313" key="5">
    <source>
        <dbReference type="Proteomes" id="UP000569092"/>
    </source>
</evidence>